<dbReference type="PANTHER" id="PTHR45398">
    <property type="match status" value="1"/>
</dbReference>
<keyword evidence="1 5" id="KW-0963">Cytoplasm</keyword>
<dbReference type="Pfam" id="PF13193">
    <property type="entry name" value="AMP-binding_C"/>
    <property type="match status" value="1"/>
</dbReference>
<feature type="binding site" evidence="5">
    <location>
        <begin position="156"/>
        <end position="157"/>
    </location>
    <ligand>
        <name>ATP</name>
        <dbReference type="ChEBI" id="CHEBI:30616"/>
    </ligand>
</feature>
<dbReference type="Pfam" id="PF00501">
    <property type="entry name" value="AMP-binding"/>
    <property type="match status" value="1"/>
</dbReference>
<dbReference type="EMBL" id="VIRV01000002">
    <property type="protein sequence ID" value="MBY0758148.1"/>
    <property type="molecule type" value="Genomic_DNA"/>
</dbReference>
<comment type="catalytic activity">
    <reaction evidence="5">
        <text>holo-[D-alanyl-carrier protein] + D-alanine + ATP = D-alanyl-[D-alanyl-carrier protein] + AMP + diphosphate</text>
        <dbReference type="Rhea" id="RHEA:55132"/>
        <dbReference type="Rhea" id="RHEA-COMP:14102"/>
        <dbReference type="Rhea" id="RHEA-COMP:14103"/>
        <dbReference type="ChEBI" id="CHEBI:30616"/>
        <dbReference type="ChEBI" id="CHEBI:33019"/>
        <dbReference type="ChEBI" id="CHEBI:57416"/>
        <dbReference type="ChEBI" id="CHEBI:64479"/>
        <dbReference type="ChEBI" id="CHEBI:138620"/>
        <dbReference type="ChEBI" id="CHEBI:456215"/>
        <dbReference type="EC" id="6.2.1.54"/>
    </reaction>
</comment>
<comment type="subcellular location">
    <subcellularLocation>
        <location evidence="5">Cytoplasm</location>
    </subcellularLocation>
</comment>
<evidence type="ECO:0000256" key="2">
    <source>
        <dbReference type="ARBA" id="ARBA00022598"/>
    </source>
</evidence>
<feature type="domain" description="AMP-dependent synthetase/ligase" evidence="6">
    <location>
        <begin position="12"/>
        <end position="367"/>
    </location>
</feature>
<comment type="pathway">
    <text evidence="5">Cell wall biogenesis; lipoteichoic acid biosynthesis.</text>
</comment>
<dbReference type="HAMAP" id="MF_00593">
    <property type="entry name" value="DltA"/>
    <property type="match status" value="1"/>
</dbReference>
<dbReference type="NCBIfam" id="NF003417">
    <property type="entry name" value="PRK04813.1"/>
    <property type="match status" value="1"/>
</dbReference>
<comment type="caution">
    <text evidence="8">The sequence shown here is derived from an EMBL/GenBank/DDBJ whole genome shotgun (WGS) entry which is preliminary data.</text>
</comment>
<feature type="binding site" evidence="5">
    <location>
        <position position="502"/>
    </location>
    <ligand>
        <name>ATP</name>
        <dbReference type="ChEBI" id="CHEBI:30616"/>
    </ligand>
</feature>
<dbReference type="RefSeq" id="WP_221919397.1">
    <property type="nucleotide sequence ID" value="NZ_CP173660.1"/>
</dbReference>
<feature type="binding site" evidence="5">
    <location>
        <position position="308"/>
    </location>
    <ligand>
        <name>D-alanine</name>
        <dbReference type="ChEBI" id="CHEBI:57416"/>
    </ligand>
</feature>
<sequence length="513" mass="56539">MNILEQIQMTALLFPERAAMHTEEGSISYRELDAASTRLAYTLQNLCGADKTPVPVYGHKSPEMLIAFLACVKSGRGYCPVDISVPPARVKSILEAVDAPLILSCEPFPPEALPSASLRIFTKEEIQKTISSAEGPKLRESLRPVSGDETFYMIFTSGSTGTPKGVQISSNCLNNYLDWSVTLGNAAEKKQGQIFLNQAPFSFDLSVMDLYTCLACGGTLYTLSKKTQEDFGRLIPALKESQASVWVSTPSFADVCLADPSFSSDLLPNLDVFLFCGETLTNRTAARLQGRFPNSVIMNTYGPTESTVAVTEIPVTPERNASESPLPVGYARPGTWIEIHDENGKPVPEGEKGEIILIGDTVSTGYYKQPSLTEKAFFCTEKDGQSFRGYRTGDEGYLKNGLLYYCGRIDLQVKLNGYRIELEDIESNLRNLPDIENAVAVPCIRNGKVKSIAAFAVLRSRPENEADTVQNIKNQLRQFLPDYMIPKKILFLDRIPMTANGKADRKKLRGMLS</sequence>
<feature type="binding site" evidence="5">
    <location>
        <position position="394"/>
    </location>
    <ligand>
        <name>ATP</name>
        <dbReference type="ChEBI" id="CHEBI:30616"/>
    </ligand>
</feature>
<dbReference type="CDD" id="cd05945">
    <property type="entry name" value="DltA"/>
    <property type="match status" value="1"/>
</dbReference>
<protein>
    <recommendedName>
        <fullName evidence="5">D-alanine--D-alanyl carrier protein ligase</fullName>
        <shortName evidence="5">DCL</shortName>
        <ecNumber evidence="5">6.2.1.54</ecNumber>
    </recommendedName>
    <alternativeName>
        <fullName evidence="5">D-alanine--poly(phosphoribitol) ligase subunit 1</fullName>
    </alternativeName>
    <alternativeName>
        <fullName evidence="5">D-alanine-activating enzyme</fullName>
        <shortName evidence="5">DAE</shortName>
    </alternativeName>
</protein>
<dbReference type="InterPro" id="IPR045851">
    <property type="entry name" value="AMP-bd_C_sf"/>
</dbReference>
<name>A0ABS7L5D8_9FIRM</name>
<evidence type="ECO:0000259" key="7">
    <source>
        <dbReference type="Pfam" id="PF13193"/>
    </source>
</evidence>
<evidence type="ECO:0000259" key="6">
    <source>
        <dbReference type="Pfam" id="PF00501"/>
    </source>
</evidence>
<keyword evidence="9" id="KW-1185">Reference proteome</keyword>
<keyword evidence="4 5" id="KW-0067">ATP-binding</keyword>
<dbReference type="InterPro" id="IPR010071">
    <property type="entry name" value="AA_adenyl_dom"/>
</dbReference>
<evidence type="ECO:0000313" key="8">
    <source>
        <dbReference type="EMBL" id="MBY0758148.1"/>
    </source>
</evidence>
<dbReference type="Proteomes" id="UP000779049">
    <property type="component" value="Unassembled WGS sequence"/>
</dbReference>
<keyword evidence="2 5" id="KW-0436">Ligase</keyword>
<feature type="binding site" evidence="5">
    <location>
        <begin position="405"/>
        <end position="408"/>
    </location>
    <ligand>
        <name>ATP</name>
        <dbReference type="ChEBI" id="CHEBI:30616"/>
    </ligand>
</feature>
<dbReference type="InterPro" id="IPR000873">
    <property type="entry name" value="AMP-dep_synth/lig_dom"/>
</dbReference>
<dbReference type="InterPro" id="IPR020845">
    <property type="entry name" value="AMP-binding_CS"/>
</dbReference>
<dbReference type="PANTHER" id="PTHR45398:SF1">
    <property type="entry name" value="ENZYME, PUTATIVE (JCVI)-RELATED"/>
    <property type="match status" value="1"/>
</dbReference>
<dbReference type="InterPro" id="IPR010072">
    <property type="entry name" value="DltA"/>
</dbReference>
<dbReference type="NCBIfam" id="TIGR01733">
    <property type="entry name" value="AA-adenyl-dom"/>
    <property type="match status" value="1"/>
</dbReference>
<proteinExistence type="inferred from homology"/>
<evidence type="ECO:0000256" key="1">
    <source>
        <dbReference type="ARBA" id="ARBA00022490"/>
    </source>
</evidence>
<gene>
    <name evidence="5 8" type="primary">dltA</name>
    <name evidence="8" type="ORF">FLB61_03370</name>
</gene>
<feature type="domain" description="AMP-binding enzyme C-terminal" evidence="7">
    <location>
        <begin position="425"/>
        <end position="502"/>
    </location>
</feature>
<feature type="binding site" evidence="5">
    <location>
        <begin position="299"/>
        <end position="304"/>
    </location>
    <ligand>
        <name>ATP</name>
        <dbReference type="ChEBI" id="CHEBI:30616"/>
    </ligand>
</feature>
<evidence type="ECO:0000256" key="3">
    <source>
        <dbReference type="ARBA" id="ARBA00022741"/>
    </source>
</evidence>
<organism evidence="8 9">
    <name type="scientific">Sellimonas caecigallum</name>
    <dbReference type="NCBI Taxonomy" id="2592333"/>
    <lineage>
        <taxon>Bacteria</taxon>
        <taxon>Bacillati</taxon>
        <taxon>Bacillota</taxon>
        <taxon>Clostridia</taxon>
        <taxon>Lachnospirales</taxon>
        <taxon>Lachnospiraceae</taxon>
        <taxon>Sellimonas</taxon>
    </lineage>
</organism>
<dbReference type="InterPro" id="IPR042099">
    <property type="entry name" value="ANL_N_sf"/>
</dbReference>
<keyword evidence="3 5" id="KW-0547">Nucleotide-binding</keyword>
<reference evidence="8 9" key="1">
    <citation type="journal article" date="2020" name="New Microbes New Infect">
        <title>Sellimonas caecigallum sp. nov., description and genome sequence of a new member of the Sellimonas genus isolated from the cecum of feral chicken.</title>
        <authorList>
            <person name="Wongkuna S."/>
            <person name="Ghimire S."/>
            <person name="Antony L."/>
            <person name="Chankhamhaengdecha S."/>
            <person name="Janvilisri T."/>
            <person name="Scaria J."/>
        </authorList>
    </citation>
    <scope>NUCLEOTIDE SEQUENCE [LARGE SCALE GENOMIC DNA]</scope>
    <source>
        <strain evidence="8 9">SW451</strain>
    </source>
</reference>
<dbReference type="SUPFAM" id="SSF56801">
    <property type="entry name" value="Acetyl-CoA synthetase-like"/>
    <property type="match status" value="1"/>
</dbReference>
<accession>A0ABS7L5D8</accession>
<dbReference type="Gene3D" id="3.40.50.12780">
    <property type="entry name" value="N-terminal domain of ligase-like"/>
    <property type="match status" value="1"/>
</dbReference>
<comment type="function">
    <text evidence="5">Catalyzes the first step in the D-alanylation of lipoteichoic acid (LTA), the activation of D-alanine and its transfer onto the D-alanyl carrier protein (Dcp) DltC. In an ATP-dependent two-step reaction, forms a high energy D-alanyl-AMP intermediate, followed by transfer of the D-alanyl residue as a thiol ester to the phosphopantheinyl prosthetic group of the Dcp. D-alanylation of LTA plays an important role in modulating the properties of the cell wall in Gram-positive bacteria, influencing the net charge of the cell wall.</text>
</comment>
<dbReference type="InterPro" id="IPR044507">
    <property type="entry name" value="DltA-like"/>
</dbReference>
<comment type="similarity">
    <text evidence="5">Belongs to the ATP-dependent AMP-binding enzyme family. DltA subfamily.</text>
</comment>
<dbReference type="GO" id="GO:0016874">
    <property type="term" value="F:ligase activity"/>
    <property type="evidence" value="ECO:0007669"/>
    <property type="project" value="UniProtKB-KW"/>
</dbReference>
<evidence type="ECO:0000313" key="9">
    <source>
        <dbReference type="Proteomes" id="UP000779049"/>
    </source>
</evidence>
<dbReference type="NCBIfam" id="TIGR01734">
    <property type="entry name" value="D-ala-DACP-lig"/>
    <property type="match status" value="1"/>
</dbReference>
<dbReference type="EC" id="6.2.1.54" evidence="5"/>
<dbReference type="PROSITE" id="PS00455">
    <property type="entry name" value="AMP_BINDING"/>
    <property type="match status" value="1"/>
</dbReference>
<evidence type="ECO:0000256" key="5">
    <source>
        <dbReference type="HAMAP-Rule" id="MF_00593"/>
    </source>
</evidence>
<feature type="binding site" evidence="5">
    <location>
        <position position="204"/>
    </location>
    <ligand>
        <name>D-alanine</name>
        <dbReference type="ChEBI" id="CHEBI:57416"/>
    </ligand>
</feature>
<dbReference type="Gene3D" id="3.30.300.30">
    <property type="match status" value="1"/>
</dbReference>
<evidence type="ECO:0000256" key="4">
    <source>
        <dbReference type="ARBA" id="ARBA00022840"/>
    </source>
</evidence>
<dbReference type="InterPro" id="IPR025110">
    <property type="entry name" value="AMP-bd_C"/>
</dbReference>
<feature type="binding site" evidence="5">
    <location>
        <position position="502"/>
    </location>
    <ligand>
        <name>D-alanine</name>
        <dbReference type="ChEBI" id="CHEBI:57416"/>
    </ligand>
</feature>